<dbReference type="PANTHER" id="PTHR42663">
    <property type="entry name" value="HYDROLASE C777.06C-RELATED-RELATED"/>
    <property type="match status" value="1"/>
</dbReference>
<dbReference type="EMBL" id="JABVCQ010000003">
    <property type="protein sequence ID" value="MBB1124903.1"/>
    <property type="molecule type" value="Genomic_DNA"/>
</dbReference>
<dbReference type="GO" id="GO:0016787">
    <property type="term" value="F:hydrolase activity"/>
    <property type="evidence" value="ECO:0007669"/>
    <property type="project" value="UniProtKB-KW"/>
</dbReference>
<dbReference type="AlphaFoldDB" id="A0A839H3P1"/>
<protein>
    <submittedName>
        <fullName evidence="1">MBL fold metallo-hydrolase</fullName>
    </submittedName>
</protein>
<organism evidence="1 2">
    <name type="scientific">Thiospirillum jenense</name>
    <dbReference type="NCBI Taxonomy" id="1653858"/>
    <lineage>
        <taxon>Bacteria</taxon>
        <taxon>Pseudomonadati</taxon>
        <taxon>Pseudomonadota</taxon>
        <taxon>Gammaproteobacteria</taxon>
        <taxon>Chromatiales</taxon>
        <taxon>Chromatiaceae</taxon>
        <taxon>Thiospirillum</taxon>
    </lineage>
</organism>
<accession>A0A839H3P1</accession>
<dbReference type="SUPFAM" id="SSF56281">
    <property type="entry name" value="Metallo-hydrolase/oxidoreductase"/>
    <property type="match status" value="1"/>
</dbReference>
<dbReference type="RefSeq" id="WP_182582015.1">
    <property type="nucleotide sequence ID" value="NZ_JABVCQ010000003.1"/>
</dbReference>
<keyword evidence="1" id="KW-0378">Hydrolase</keyword>
<sequence>MNIQFIGVGAAFTTPAYYQSNLLITADSGKRLLMDCGTDARFALAELGIDGRTVGNVIDAVYISHLHADHIGGLEWLAFSTFFNPTAPKPHLFIEERMMQQLWECSLRGGLGRIEGRQQTLTDYFNCQPLAAHATFHWEKITFTLIPMLHVDVGSPPHNHYSYGLLLNTADGPRVWISTDTRFEREIIIKTGAVADVIFHDCETTAYNTPVHAHYTELCTLPVEIKQKMWLYHYQPDPIYDPQRDGFQGFVRKGQLFDFSINH</sequence>
<dbReference type="Gene3D" id="3.60.15.10">
    <property type="entry name" value="Ribonuclease Z/Hydroxyacylglutathione hydrolase-like"/>
    <property type="match status" value="1"/>
</dbReference>
<dbReference type="GO" id="GO:0046872">
    <property type="term" value="F:metal ion binding"/>
    <property type="evidence" value="ECO:0007669"/>
    <property type="project" value="UniProtKB-KW"/>
</dbReference>
<evidence type="ECO:0000313" key="2">
    <source>
        <dbReference type="Proteomes" id="UP000548632"/>
    </source>
</evidence>
<proteinExistence type="predicted"/>
<evidence type="ECO:0000313" key="1">
    <source>
        <dbReference type="EMBL" id="MBB1124903.1"/>
    </source>
</evidence>
<name>A0A839H3P1_9GAMM</name>
<dbReference type="PANTHER" id="PTHR42663:SF6">
    <property type="entry name" value="HYDROLASE C777.06C-RELATED"/>
    <property type="match status" value="1"/>
</dbReference>
<keyword evidence="2" id="KW-1185">Reference proteome</keyword>
<gene>
    <name evidence="1" type="ORF">HUK38_01480</name>
</gene>
<dbReference type="Pfam" id="PF23023">
    <property type="entry name" value="Anti-Pycsar_Apyc1"/>
    <property type="match status" value="1"/>
</dbReference>
<dbReference type="Proteomes" id="UP000548632">
    <property type="component" value="Unassembled WGS sequence"/>
</dbReference>
<dbReference type="InterPro" id="IPR036866">
    <property type="entry name" value="RibonucZ/Hydroxyglut_hydro"/>
</dbReference>
<comment type="caution">
    <text evidence="1">The sequence shown here is derived from an EMBL/GenBank/DDBJ whole genome shotgun (WGS) entry which is preliminary data.</text>
</comment>
<reference evidence="1 2" key="1">
    <citation type="journal article" date="2020" name="Arch. Microbiol.">
        <title>The genome sequence of the giant phototrophic gammaproteobacterium Thiospirillum jenense gives insight into its physiological properties and phylogenetic relationships.</title>
        <authorList>
            <person name="Imhoff J.F."/>
            <person name="Meyer T.E."/>
            <person name="Kyndt J.A."/>
        </authorList>
    </citation>
    <scope>NUCLEOTIDE SEQUENCE [LARGE SCALE GENOMIC DNA]</scope>
    <source>
        <strain evidence="1 2">DSM 216</strain>
    </source>
</reference>